<evidence type="ECO:0000313" key="2">
    <source>
        <dbReference type="EMBL" id="GAM13888.1"/>
    </source>
</evidence>
<dbReference type="InterPro" id="IPR029491">
    <property type="entry name" value="Helicase_HTH"/>
</dbReference>
<comment type="caution">
    <text evidence="2">The sequence shown here is derived from an EMBL/GenBank/DDBJ whole genome shotgun (WGS) entry which is preliminary data.</text>
</comment>
<evidence type="ECO:0000259" key="1">
    <source>
        <dbReference type="Pfam" id="PF14493"/>
    </source>
</evidence>
<dbReference type="OrthoDB" id="2354672at2"/>
<dbReference type="Proteomes" id="UP000031014">
    <property type="component" value="Unassembled WGS sequence"/>
</dbReference>
<evidence type="ECO:0000313" key="3">
    <source>
        <dbReference type="Proteomes" id="UP000031014"/>
    </source>
</evidence>
<sequence>MGITYLETVILSILKRINGERTIYSLFHLLQGKRSSQTIQDAHLYKITPYFHTYPSVTREGLEKMINRLQHRGLVEEIADTKVILTGKGEATLEQKLSEYRLPDYLNGWKYHQVTDSFWERLTLLIQVSSNLINHERSFIPVRNKRETLTWVKQYIKQQNEDRCKLAERLYGELTSALDNEKTKPELVVIRLTGYRKIGLTTMQAAEWIGLEPAHYHFEFLNCLHAMFDKVLENSHAYPLLNGLIKKAERNVPLTISTDKTYKLMQKGYTLEEIAAVRNLKQSTIEDHVVEIALSIKEFNIDHYVPLNKRESILQAAQRNSAKKLKQIKEQVTDASYFEIRLVLAKYGDVEWS</sequence>
<dbReference type="Pfam" id="PF14493">
    <property type="entry name" value="HTH_40"/>
    <property type="match status" value="1"/>
</dbReference>
<dbReference type="STRING" id="1321606.SAMD00020551_2035"/>
<accession>A0A0A8X1W7</accession>
<proteinExistence type="predicted"/>
<gene>
    <name evidence="2" type="ORF">SAMD00020551_2035</name>
</gene>
<dbReference type="PIRSF" id="PIRSF021350">
    <property type="entry name" value="UCP021350"/>
    <property type="match status" value="1"/>
</dbReference>
<dbReference type="Gene3D" id="1.10.10.1390">
    <property type="entry name" value="ATP-dependent DNA helicase RecQ"/>
    <property type="match status" value="1"/>
</dbReference>
<name>A0A0A8X1W7_MESS1</name>
<dbReference type="EMBL" id="BASE01000043">
    <property type="protein sequence ID" value="GAM13888.1"/>
    <property type="molecule type" value="Genomic_DNA"/>
</dbReference>
<reference evidence="2 3" key="1">
    <citation type="submission" date="2013-06" db="EMBL/GenBank/DDBJ databases">
        <title>Whole genome shotgun sequence of Bacillus selenatarsenatis SF-1.</title>
        <authorList>
            <person name="Kuroda M."/>
            <person name="Sei K."/>
            <person name="Yamashita M."/>
            <person name="Ike M."/>
        </authorList>
    </citation>
    <scope>NUCLEOTIDE SEQUENCE [LARGE SCALE GENOMIC DNA]</scope>
    <source>
        <strain evidence="2 3">SF-1</strain>
    </source>
</reference>
<dbReference type="InterPro" id="IPR008308">
    <property type="entry name" value="YpbB-like"/>
</dbReference>
<keyword evidence="3" id="KW-1185">Reference proteome</keyword>
<organism evidence="2 3">
    <name type="scientific">Mesobacillus selenatarsenatis (strain DSM 18680 / JCM 14380 / FERM P-15431 / SF-1)</name>
    <dbReference type="NCBI Taxonomy" id="1321606"/>
    <lineage>
        <taxon>Bacteria</taxon>
        <taxon>Bacillati</taxon>
        <taxon>Bacillota</taxon>
        <taxon>Bacilli</taxon>
        <taxon>Bacillales</taxon>
        <taxon>Bacillaceae</taxon>
        <taxon>Mesobacillus</taxon>
    </lineage>
</organism>
<protein>
    <recommendedName>
        <fullName evidence="1">Helicase Helix-turn-helix domain-containing protein</fullName>
    </recommendedName>
</protein>
<feature type="domain" description="Helicase Helix-turn-helix" evidence="1">
    <location>
        <begin position="257"/>
        <end position="344"/>
    </location>
</feature>
<dbReference type="AlphaFoldDB" id="A0A0A8X1W7"/>